<sequence>MQALVGHDAKKMIESKDEKGQDAKVVVDTNEDREARPDPISVPGSPTKPKVPRHGRAASVSTTKTNTSSAGNKTAPPLTISDDLKASVAAAKKAKRAGDARAPPSSVAGPSSLPKDGISTPPSDREEAKKDRSKPINKSGTSTPHPPPPPNIVLPSWEDTFHTAPRCWVPEQYLPAPTDIAGGFGTTIGKTMRYMSGVLLGADSGYTSGGDSRLGVGAGATKRRTRRGSSRRRSFSGDTAIPGGAGVGGEAELIERERKKLRELINWGQNLPRAWDVINTAVENRKKASQERKGKAKAAIGLQDDAQKSWIDVTRGCKRVVIIGVHGWFPGEYYKPSLIPKFANMMEQALEEFQSAHGVKFDKITKIPLEGEGTINGRVEKLYTSLLSNESWMDDLHNADVIFVATHSQGSIVSTHLLDRLIRDRHIRTTKNAASEPISDLGVNYVCCLALCGIHLGPLRYLSSSSLLQPYIQYLESSAAKELFTFQNSESDVSKAYVQALQNVLYNETKMVYVASLNDQVVPIYSGLFTSASHPLILRGLYIDGDAYNSSDFLTNLLVLLLRVLNCGLSDSGLLAHLSEVTAGSLNGIGHSTAYEELSCYSLAVNYLFLTNIGFEDHPELTIEPFNASNEMNDYEIPWALRDLIADERVTRYFSQEITQLRDAFRDWHPKTTISRDIKRKLQPIQRLPVTSTPGTANSASKL</sequence>
<feature type="compositionally biased region" description="Polar residues" evidence="1">
    <location>
        <begin position="59"/>
        <end position="72"/>
    </location>
</feature>
<feature type="compositionally biased region" description="Basic and acidic residues" evidence="1">
    <location>
        <begin position="123"/>
        <end position="134"/>
    </location>
</feature>
<dbReference type="PANTHER" id="PTHR47349">
    <property type="entry name" value="CHROMOSOME 8, WHOLE GENOME SHOTGUN SEQUENCE"/>
    <property type="match status" value="1"/>
</dbReference>
<keyword evidence="4" id="KW-1185">Reference proteome</keyword>
<name>A0A6A4IIG7_9AGAR</name>
<reference evidence="3" key="1">
    <citation type="journal article" date="2019" name="Environ. Microbiol.">
        <title>Fungal ecological strategies reflected in gene transcription - a case study of two litter decomposers.</title>
        <authorList>
            <person name="Barbi F."/>
            <person name="Kohler A."/>
            <person name="Barry K."/>
            <person name="Baskaran P."/>
            <person name="Daum C."/>
            <person name="Fauchery L."/>
            <person name="Ihrmark K."/>
            <person name="Kuo A."/>
            <person name="LaButti K."/>
            <person name="Lipzen A."/>
            <person name="Morin E."/>
            <person name="Grigoriev I.V."/>
            <person name="Henrissat B."/>
            <person name="Lindahl B."/>
            <person name="Martin F."/>
        </authorList>
    </citation>
    <scope>NUCLEOTIDE SEQUENCE</scope>
    <source>
        <strain evidence="3">JB14</strain>
    </source>
</reference>
<dbReference type="InterPro" id="IPR058933">
    <property type="entry name" value="YMC020W-like_ab_hydrolase"/>
</dbReference>
<evidence type="ECO:0000259" key="2">
    <source>
        <dbReference type="Pfam" id="PF26147"/>
    </source>
</evidence>
<feature type="compositionally biased region" description="Basic residues" evidence="1">
    <location>
        <begin position="221"/>
        <end position="234"/>
    </location>
</feature>
<dbReference type="PANTHER" id="PTHR47349:SF1">
    <property type="entry name" value="AER328WP"/>
    <property type="match status" value="1"/>
</dbReference>
<dbReference type="AlphaFoldDB" id="A0A6A4IIG7"/>
<dbReference type="Proteomes" id="UP000799118">
    <property type="component" value="Unassembled WGS sequence"/>
</dbReference>
<dbReference type="OrthoDB" id="5598028at2759"/>
<dbReference type="EMBL" id="ML769385">
    <property type="protein sequence ID" value="KAE9410289.1"/>
    <property type="molecule type" value="Genomic_DNA"/>
</dbReference>
<evidence type="ECO:0000256" key="1">
    <source>
        <dbReference type="SAM" id="MobiDB-lite"/>
    </source>
</evidence>
<feature type="compositionally biased region" description="Basic and acidic residues" evidence="1">
    <location>
        <begin position="7"/>
        <end position="22"/>
    </location>
</feature>
<gene>
    <name evidence="3" type="ORF">BT96DRAFT_912514</name>
</gene>
<dbReference type="Pfam" id="PF26147">
    <property type="entry name" value="AB_HYDROLASE_YMC0-YMC35"/>
    <property type="match status" value="1"/>
</dbReference>
<feature type="region of interest" description="Disordered" evidence="1">
    <location>
        <begin position="214"/>
        <end position="247"/>
    </location>
</feature>
<dbReference type="InterPro" id="IPR058934">
    <property type="entry name" value="YMC020W-like"/>
</dbReference>
<evidence type="ECO:0000313" key="3">
    <source>
        <dbReference type="EMBL" id="KAE9410289.1"/>
    </source>
</evidence>
<protein>
    <recommendedName>
        <fullName evidence="2">YMC020W-like alpha/beta hydrolase domain-containing protein</fullName>
    </recommendedName>
</protein>
<organism evidence="3 4">
    <name type="scientific">Gymnopus androsaceus JB14</name>
    <dbReference type="NCBI Taxonomy" id="1447944"/>
    <lineage>
        <taxon>Eukaryota</taxon>
        <taxon>Fungi</taxon>
        <taxon>Dikarya</taxon>
        <taxon>Basidiomycota</taxon>
        <taxon>Agaricomycotina</taxon>
        <taxon>Agaricomycetes</taxon>
        <taxon>Agaricomycetidae</taxon>
        <taxon>Agaricales</taxon>
        <taxon>Marasmiineae</taxon>
        <taxon>Omphalotaceae</taxon>
        <taxon>Gymnopus</taxon>
    </lineage>
</organism>
<evidence type="ECO:0000313" key="4">
    <source>
        <dbReference type="Proteomes" id="UP000799118"/>
    </source>
</evidence>
<accession>A0A6A4IIG7</accession>
<feature type="region of interest" description="Disordered" evidence="1">
    <location>
        <begin position="1"/>
        <end position="154"/>
    </location>
</feature>
<feature type="domain" description="YMC020W-like alpha/beta hydrolase" evidence="2">
    <location>
        <begin position="314"/>
        <end position="647"/>
    </location>
</feature>
<proteinExistence type="predicted"/>